<protein>
    <submittedName>
        <fullName evidence="1">Uncharacterized protein</fullName>
    </submittedName>
</protein>
<dbReference type="EMBL" id="JAPHNI010000167">
    <property type="protein sequence ID" value="KAJ8114924.1"/>
    <property type="molecule type" value="Genomic_DNA"/>
</dbReference>
<name>A0ACC2IIK9_9PLEO</name>
<organism evidence="1 2">
    <name type="scientific">Boeremia exigua</name>
    <dbReference type="NCBI Taxonomy" id="749465"/>
    <lineage>
        <taxon>Eukaryota</taxon>
        <taxon>Fungi</taxon>
        <taxon>Dikarya</taxon>
        <taxon>Ascomycota</taxon>
        <taxon>Pezizomycotina</taxon>
        <taxon>Dothideomycetes</taxon>
        <taxon>Pleosporomycetidae</taxon>
        <taxon>Pleosporales</taxon>
        <taxon>Pleosporineae</taxon>
        <taxon>Didymellaceae</taxon>
        <taxon>Boeremia</taxon>
    </lineage>
</organism>
<dbReference type="Proteomes" id="UP001153331">
    <property type="component" value="Unassembled WGS sequence"/>
</dbReference>
<comment type="caution">
    <text evidence="1">The sequence shown here is derived from an EMBL/GenBank/DDBJ whole genome shotgun (WGS) entry which is preliminary data.</text>
</comment>
<accession>A0ACC2IIK9</accession>
<reference evidence="1" key="1">
    <citation type="submission" date="2022-11" db="EMBL/GenBank/DDBJ databases">
        <title>Genome Sequence of Boeremia exigua.</title>
        <authorList>
            <person name="Buettner E."/>
        </authorList>
    </citation>
    <scope>NUCLEOTIDE SEQUENCE</scope>
    <source>
        <strain evidence="1">CU02</strain>
    </source>
</reference>
<proteinExistence type="predicted"/>
<gene>
    <name evidence="1" type="ORF">OPT61_g3311</name>
</gene>
<keyword evidence="2" id="KW-1185">Reference proteome</keyword>
<evidence type="ECO:0000313" key="1">
    <source>
        <dbReference type="EMBL" id="KAJ8114924.1"/>
    </source>
</evidence>
<sequence length="406" mass="44495">MASDPSRFIEEVVARIYQLRNEDAPEPLQLIRQLLDPWRESSNPSSLQPAVLERLNKTFVMSVAIDKSWDNVLEMLLSLGLQVRQTDMPTAIHHARKRHSFKALRSLFESGWDFNWPLNSHCPPAMSLLLQHRDFVETCLSMGAYPNTSSSSGHTTMQRAVAYAPLSTIELFVDHGATIADTNLLPHAALAYIDTAGEPGMPDRLEIIKYLIDHGASIDAFYGDTLNSDVPSGDYVYYGRMTALHFAIVGGKRDLVELFLEIGANPRLDTWSGWKTQGETVSSFQLAQMFPASGPFASSLRGLDTHPCVAVITAAAPRHAYGVRTATVSVDLAFVGTLKANPRGIAQALATCAERTKAVSANAAFMAVAASETNRAFVRIAGTIYAAKGALNRQPKYKVWVEDGRN</sequence>
<evidence type="ECO:0000313" key="2">
    <source>
        <dbReference type="Proteomes" id="UP001153331"/>
    </source>
</evidence>